<evidence type="ECO:0000313" key="4">
    <source>
        <dbReference type="Proteomes" id="UP000000346"/>
    </source>
</evidence>
<dbReference type="Pfam" id="PF12804">
    <property type="entry name" value="NTP_transf_3"/>
    <property type="match status" value="1"/>
</dbReference>
<proteinExistence type="predicted"/>
<dbReference type="PANTHER" id="PTHR19136">
    <property type="entry name" value="MOLYBDENUM COFACTOR GUANYLYLTRANSFERASE"/>
    <property type="match status" value="1"/>
</dbReference>
<dbReference type="Proteomes" id="UP000000346">
    <property type="component" value="Chromosome"/>
</dbReference>
<dbReference type="STRING" id="666510.ASAC_1398"/>
<dbReference type="PANTHER" id="PTHR19136:SF81">
    <property type="entry name" value="MOLYBDENUM COFACTOR GUANYLYLTRANSFERASE"/>
    <property type="match status" value="1"/>
</dbReference>
<dbReference type="EMBL" id="CP001742">
    <property type="protein sequence ID" value="ADL19803.1"/>
    <property type="molecule type" value="Genomic_DNA"/>
</dbReference>
<dbReference type="SUPFAM" id="SSF53448">
    <property type="entry name" value="Nucleotide-diphospho-sugar transferases"/>
    <property type="match status" value="1"/>
</dbReference>
<protein>
    <submittedName>
        <fullName evidence="3">Probable molybdopterin-guanine dinucleotide biosynthesis protein A</fullName>
    </submittedName>
</protein>
<evidence type="ECO:0000313" key="3">
    <source>
        <dbReference type="EMBL" id="ADL19803.1"/>
    </source>
</evidence>
<dbReference type="InterPro" id="IPR025877">
    <property type="entry name" value="MobA-like_NTP_Trfase"/>
</dbReference>
<dbReference type="AlphaFoldDB" id="D9PZ16"/>
<reference evidence="3 4" key="1">
    <citation type="journal article" date="2010" name="Appl. Environ. Microbiol.">
        <title>The genome sequence of the crenarchaeon Acidilobus saccharovorans supports a new order, Acidilobales, and suggests an important ecological role in terrestrial acidic hot springs.</title>
        <authorList>
            <person name="Mardanov A.V."/>
            <person name="Svetlitchnyi V.A."/>
            <person name="Beletsky A.V."/>
            <person name="Prokofeva M.I."/>
            <person name="Bonch-Osmolovskaya E.A."/>
            <person name="Ravin N.V."/>
            <person name="Skryabin K.G."/>
        </authorList>
    </citation>
    <scope>NUCLEOTIDE SEQUENCE [LARGE SCALE GENOMIC DNA]</scope>
    <source>
        <strain evidence="4">DSM 16705 / JCM 18335 / VKM B-2471 / 345-15</strain>
    </source>
</reference>
<gene>
    <name evidence="3" type="ordered locus">ASAC_1398</name>
</gene>
<dbReference type="InterPro" id="IPR029044">
    <property type="entry name" value="Nucleotide-diphossugar_trans"/>
</dbReference>
<dbReference type="Gene3D" id="3.90.550.10">
    <property type="entry name" value="Spore Coat Polysaccharide Biosynthesis Protein SpsA, Chain A"/>
    <property type="match status" value="1"/>
</dbReference>
<dbReference type="GO" id="GO:0016779">
    <property type="term" value="F:nucleotidyltransferase activity"/>
    <property type="evidence" value="ECO:0007669"/>
    <property type="project" value="TreeGrafter"/>
</dbReference>
<evidence type="ECO:0000256" key="1">
    <source>
        <dbReference type="ARBA" id="ARBA00022679"/>
    </source>
</evidence>
<name>D9PZ16_ACIS3</name>
<dbReference type="InParanoid" id="D9PZ16"/>
<organism evidence="3 4">
    <name type="scientific">Acidilobus saccharovorans (strain DSM 16705 / JCM 18335 / VKM B-2471 / 345-15)</name>
    <dbReference type="NCBI Taxonomy" id="666510"/>
    <lineage>
        <taxon>Archaea</taxon>
        <taxon>Thermoproteota</taxon>
        <taxon>Thermoprotei</taxon>
        <taxon>Acidilobales</taxon>
        <taxon>Acidilobaceae</taxon>
        <taxon>Acidilobus</taxon>
    </lineage>
</organism>
<keyword evidence="4" id="KW-1185">Reference proteome</keyword>
<feature type="domain" description="MobA-like NTP transferase" evidence="2">
    <location>
        <begin position="10"/>
        <end position="148"/>
    </location>
</feature>
<keyword evidence="1" id="KW-0808">Transferase</keyword>
<accession>D9PZ16</accession>
<dbReference type="KEGG" id="asc:ASAC_1398"/>
<sequence length="281" mass="29639">MKGVPGKPEVIVVAGGSSSRFGSDKLLAPFNGRPLISRVLSVAAEVGDVIVVSSREEISRLGGLLAGARVVEDLPQLPCGGPPRGVASAIGHVSSDRVLVMPGDAAWATTGSLEALLRQCAERLASPLMSGGLVNPSFVCGPTGLLREAVDLMCSKASLGLRARMTDLLRSSSSRLVGASPLGGQARFYDLDVPGDRPPRSRGPRRTVELDPTAYRKAVSLAAAGDVQGAALAFREESAAYRRLRVWHLELHSLLDAQALGLDVARRVERLRALLRRPSLS</sequence>
<dbReference type="eggNOG" id="arCOG01872">
    <property type="taxonomic scope" value="Archaea"/>
</dbReference>
<dbReference type="HOGENOM" id="CLU_989012_0_0_2"/>
<evidence type="ECO:0000259" key="2">
    <source>
        <dbReference type="Pfam" id="PF12804"/>
    </source>
</evidence>